<dbReference type="Proteomes" id="UP000199120">
    <property type="component" value="Unassembled WGS sequence"/>
</dbReference>
<dbReference type="Gene3D" id="3.40.50.150">
    <property type="entry name" value="Vaccinia Virus protein VP39"/>
    <property type="match status" value="1"/>
</dbReference>
<dbReference type="InterPro" id="IPR029063">
    <property type="entry name" value="SAM-dependent_MTases_sf"/>
</dbReference>
<dbReference type="RefSeq" id="WP_090545947.1">
    <property type="nucleotide sequence ID" value="NZ_FNSR01000001.1"/>
</dbReference>
<protein>
    <recommendedName>
        <fullName evidence="3">Methyltransferase domain-containing protein</fullName>
    </recommendedName>
</protein>
<proteinExistence type="predicted"/>
<dbReference type="SUPFAM" id="SSF53335">
    <property type="entry name" value="S-adenosyl-L-methionine-dependent methyltransferases"/>
    <property type="match status" value="1"/>
</dbReference>
<evidence type="ECO:0000313" key="2">
    <source>
        <dbReference type="Proteomes" id="UP000199120"/>
    </source>
</evidence>
<gene>
    <name evidence="1" type="ORF">SAMN05192542_109115</name>
</gene>
<dbReference type="OrthoDB" id="574053at2"/>
<name>A0A1H7R508_9BURK</name>
<sequence>MNLRAEFLKTIAKSDLGIEIGPWFNPMTPKREGYHCLSLDIFDTEKMRQRALGDPHVASKVDQLEEVDIVGSTVEIGELADRHGCAGRVDYIVSSHNFEHIPNPVKFFQGCEKTLKLGGHLNMIIPDKRTCFDYFKPPTSLGMWLEAYLYQHERPAYRHVFDGFQMMANHNGSGVFSLAEDSSQVSLNYSPIRDGYAAWKSYVESGDTSYIDAHCSILTPTLFELLLLDLNMLGLVHLKVVKISPTVGCEFAVSLENMGADWRPELTDMQHYARKTELLRQVGEDLAFNTATVHRLLDELKQRENSVSSLRKESRVTESLAEQLRSQLQAVRESRSWKITAPLRRTITAVRRTFNGQRNRV</sequence>
<keyword evidence="2" id="KW-1185">Reference proteome</keyword>
<dbReference type="STRING" id="416943.SAMN05445871_2929"/>
<dbReference type="EMBL" id="FOAJ01000009">
    <property type="protein sequence ID" value="SEL55212.1"/>
    <property type="molecule type" value="Genomic_DNA"/>
</dbReference>
<reference evidence="2" key="1">
    <citation type="submission" date="2016-10" db="EMBL/GenBank/DDBJ databases">
        <authorList>
            <person name="Varghese N."/>
            <person name="Submissions S."/>
        </authorList>
    </citation>
    <scope>NUCLEOTIDE SEQUENCE [LARGE SCALE GENOMIC DNA]</scope>
    <source>
        <strain evidence="2">LMG 26416</strain>
    </source>
</reference>
<accession>A0A1H7R508</accession>
<dbReference type="AlphaFoldDB" id="A0A1H7R508"/>
<evidence type="ECO:0000313" key="1">
    <source>
        <dbReference type="EMBL" id="SEL55212.1"/>
    </source>
</evidence>
<organism evidence="1 2">
    <name type="scientific">Paraburkholderia caballeronis</name>
    <dbReference type="NCBI Taxonomy" id="416943"/>
    <lineage>
        <taxon>Bacteria</taxon>
        <taxon>Pseudomonadati</taxon>
        <taxon>Pseudomonadota</taxon>
        <taxon>Betaproteobacteria</taxon>
        <taxon>Burkholderiales</taxon>
        <taxon>Burkholderiaceae</taxon>
        <taxon>Paraburkholderia</taxon>
    </lineage>
</organism>
<evidence type="ECO:0008006" key="3">
    <source>
        <dbReference type="Google" id="ProtNLM"/>
    </source>
</evidence>